<evidence type="ECO:0000256" key="3">
    <source>
        <dbReference type="ARBA" id="ARBA00006385"/>
    </source>
</evidence>
<dbReference type="FunFam" id="1.25.10.10:FF:000037">
    <property type="entry name" value="CCR4-NOT transcription complex subunit 9"/>
    <property type="match status" value="1"/>
</dbReference>
<evidence type="ECO:0000256" key="13">
    <source>
        <dbReference type="ARBA" id="ARBA00030283"/>
    </source>
</evidence>
<evidence type="ECO:0000256" key="7">
    <source>
        <dbReference type="ARBA" id="ARBA00022845"/>
    </source>
</evidence>
<keyword evidence="6" id="KW-0678">Repressor</keyword>
<feature type="region of interest" description="Disordered" evidence="14">
    <location>
        <begin position="404"/>
        <end position="423"/>
    </location>
</feature>
<dbReference type="InterPro" id="IPR007216">
    <property type="entry name" value="CNOT9"/>
</dbReference>
<evidence type="ECO:0000256" key="4">
    <source>
        <dbReference type="ARBA" id="ARBA00014171"/>
    </source>
</evidence>
<evidence type="ECO:0000256" key="14">
    <source>
        <dbReference type="SAM" id="MobiDB-lite"/>
    </source>
</evidence>
<organism evidence="15 16">
    <name type="scientific">Trichogramma kaykai</name>
    <dbReference type="NCBI Taxonomy" id="54128"/>
    <lineage>
        <taxon>Eukaryota</taxon>
        <taxon>Metazoa</taxon>
        <taxon>Ecdysozoa</taxon>
        <taxon>Arthropoda</taxon>
        <taxon>Hexapoda</taxon>
        <taxon>Insecta</taxon>
        <taxon>Pterygota</taxon>
        <taxon>Neoptera</taxon>
        <taxon>Endopterygota</taxon>
        <taxon>Hymenoptera</taxon>
        <taxon>Apocrita</taxon>
        <taxon>Proctotrupomorpha</taxon>
        <taxon>Chalcidoidea</taxon>
        <taxon>Trichogrammatidae</taxon>
        <taxon>Trichogramma</taxon>
    </lineage>
</organism>
<comment type="similarity">
    <text evidence="3">Belongs to the CNOT9 family.</text>
</comment>
<dbReference type="Pfam" id="PF04078">
    <property type="entry name" value="Rcd1"/>
    <property type="match status" value="1"/>
</dbReference>
<evidence type="ECO:0000256" key="12">
    <source>
        <dbReference type="ARBA" id="ARBA00023242"/>
    </source>
</evidence>
<dbReference type="EMBL" id="JBJJXI010000055">
    <property type="protein sequence ID" value="KAL3399757.1"/>
    <property type="molecule type" value="Genomic_DNA"/>
</dbReference>
<evidence type="ECO:0000256" key="6">
    <source>
        <dbReference type="ARBA" id="ARBA00022491"/>
    </source>
</evidence>
<dbReference type="GO" id="GO:0006417">
    <property type="term" value="P:regulation of translation"/>
    <property type="evidence" value="ECO:0007669"/>
    <property type="project" value="UniProtKB-KW"/>
</dbReference>
<keyword evidence="7" id="KW-0810">Translation regulation</keyword>
<keyword evidence="10" id="KW-0010">Activator</keyword>
<keyword evidence="16" id="KW-1185">Reference proteome</keyword>
<evidence type="ECO:0000256" key="9">
    <source>
        <dbReference type="ARBA" id="ARBA00023158"/>
    </source>
</evidence>
<comment type="caution">
    <text evidence="15">The sequence shown here is derived from an EMBL/GenBank/DDBJ whole genome shotgun (WGS) entry which is preliminary data.</text>
</comment>
<evidence type="ECO:0000256" key="8">
    <source>
        <dbReference type="ARBA" id="ARBA00023015"/>
    </source>
</evidence>
<dbReference type="Gene3D" id="1.25.10.10">
    <property type="entry name" value="Leucine-rich Repeat Variant"/>
    <property type="match status" value="1"/>
</dbReference>
<keyword evidence="8" id="KW-0805">Transcription regulation</keyword>
<evidence type="ECO:0000256" key="10">
    <source>
        <dbReference type="ARBA" id="ARBA00023159"/>
    </source>
</evidence>
<evidence type="ECO:0000256" key="2">
    <source>
        <dbReference type="ARBA" id="ARBA00004201"/>
    </source>
</evidence>
<evidence type="ECO:0000313" key="16">
    <source>
        <dbReference type="Proteomes" id="UP001627154"/>
    </source>
</evidence>
<evidence type="ECO:0000256" key="11">
    <source>
        <dbReference type="ARBA" id="ARBA00023163"/>
    </source>
</evidence>
<name>A0ABD2X334_9HYME</name>
<dbReference type="GO" id="GO:0000932">
    <property type="term" value="C:P-body"/>
    <property type="evidence" value="ECO:0007669"/>
    <property type="project" value="UniProtKB-SubCell"/>
</dbReference>
<evidence type="ECO:0000313" key="15">
    <source>
        <dbReference type="EMBL" id="KAL3399757.1"/>
    </source>
</evidence>
<dbReference type="SUPFAM" id="SSF48371">
    <property type="entry name" value="ARM repeat"/>
    <property type="match status" value="1"/>
</dbReference>
<keyword evidence="5" id="KW-0963">Cytoplasm</keyword>
<proteinExistence type="inferred from homology"/>
<sequence>MEGPVHFTFDCHHPGYLLWYQEKYSDIRLHPRDVMHEMLELPRVVLNPLLAEKLWEDYKKMERLGVIKTSTCKKRYSSEDTEEFEQLISDIVKSNILDNSYIKSEIIDTNKMGSKQQSPQSIQAAMEREKLYTYIIELSNPETRQNALLELSKKRESVPELAPMLWHSFGTVASLLQEIINIYPAINPATLTAHQSNRVCNALALLQCFASHPDTRSAFLSAHIPLFLYPFLHTVNKTRPFEYLRLTSLGVIGALVKTDEQEVVTFLLTTEIIPLCLRIMESGSELSKTVATFILQKILLDDSGLSYICQTYDRFSHVAMILGKMVLSLAKEPSARLLKHVVRCYLRLSDNPRALLALRQCLPDQLRDGTFSSCLSEDVSTEHWLSQLLKNLETGPPNPAVIPMSNQQVQQDPRAMGMSPLTS</sequence>
<evidence type="ECO:0000256" key="1">
    <source>
        <dbReference type="ARBA" id="ARBA00004123"/>
    </source>
</evidence>
<evidence type="ECO:0000256" key="5">
    <source>
        <dbReference type="ARBA" id="ARBA00022490"/>
    </source>
</evidence>
<dbReference type="PANTHER" id="PTHR12262">
    <property type="entry name" value="CCR4-NOT TRANSCRIPTION COMPLEX SUBUNIT 9"/>
    <property type="match status" value="1"/>
</dbReference>
<reference evidence="15 16" key="1">
    <citation type="journal article" date="2024" name="bioRxiv">
        <title>A reference genome for Trichogramma kaykai: A tiny desert-dwelling parasitoid wasp with competing sex-ratio distorters.</title>
        <authorList>
            <person name="Culotta J."/>
            <person name="Lindsey A.R."/>
        </authorList>
    </citation>
    <scope>NUCLEOTIDE SEQUENCE [LARGE SCALE GENOMIC DNA]</scope>
    <source>
        <strain evidence="15 16">KSX58</strain>
    </source>
</reference>
<dbReference type="AlphaFoldDB" id="A0ABD2X334"/>
<dbReference type="GO" id="GO:0031047">
    <property type="term" value="P:regulatory ncRNA-mediated gene silencing"/>
    <property type="evidence" value="ECO:0007669"/>
    <property type="project" value="UniProtKB-KW"/>
</dbReference>
<dbReference type="GO" id="GO:0005634">
    <property type="term" value="C:nucleus"/>
    <property type="evidence" value="ECO:0007669"/>
    <property type="project" value="UniProtKB-SubCell"/>
</dbReference>
<dbReference type="GO" id="GO:0005829">
    <property type="term" value="C:cytosol"/>
    <property type="evidence" value="ECO:0007669"/>
    <property type="project" value="UniProtKB-ARBA"/>
</dbReference>
<accession>A0ABD2X334</accession>
<gene>
    <name evidence="15" type="ORF">TKK_007001</name>
</gene>
<keyword evidence="9" id="KW-0943">RNA-mediated gene silencing</keyword>
<comment type="subcellular location">
    <subcellularLocation>
        <location evidence="2">Cytoplasm</location>
        <location evidence="2">P-body</location>
    </subcellularLocation>
    <subcellularLocation>
        <location evidence="1">Nucleus</location>
    </subcellularLocation>
</comment>
<keyword evidence="12" id="KW-0539">Nucleus</keyword>
<protein>
    <recommendedName>
        <fullName evidence="4">CCR4-NOT transcription complex subunit 9</fullName>
    </recommendedName>
    <alternativeName>
        <fullName evidence="13">Cell differentiation protein RQCD1 homolog</fullName>
    </alternativeName>
</protein>
<keyword evidence="11" id="KW-0804">Transcription</keyword>
<dbReference type="InterPro" id="IPR016024">
    <property type="entry name" value="ARM-type_fold"/>
</dbReference>
<dbReference type="Proteomes" id="UP001627154">
    <property type="component" value="Unassembled WGS sequence"/>
</dbReference>
<dbReference type="InterPro" id="IPR011989">
    <property type="entry name" value="ARM-like"/>
</dbReference>